<comment type="caution">
    <text evidence="3">The sequence shown here is derived from an EMBL/GenBank/DDBJ whole genome shotgun (WGS) entry which is preliminary data.</text>
</comment>
<dbReference type="SUPFAM" id="SSF50475">
    <property type="entry name" value="FMN-binding split barrel"/>
    <property type="match status" value="1"/>
</dbReference>
<dbReference type="RefSeq" id="WP_079442013.1">
    <property type="nucleotide sequence ID" value="NZ_MZGT01000096.1"/>
</dbReference>
<reference evidence="4 6" key="2">
    <citation type="submission" date="2018-08" db="EMBL/GenBank/DDBJ databases">
        <title>Genome of Clostridium chromiireducens C1, DSM12136.</title>
        <authorList>
            <person name="Xing M."/>
            <person name="Wei Y."/>
            <person name="Ang E.L."/>
            <person name="Zhao H."/>
            <person name="Zhang Y."/>
        </authorList>
    </citation>
    <scope>NUCLEOTIDE SEQUENCE [LARGE SCALE GENOMIC DNA]</scope>
    <source>
        <strain evidence="4 6">C1</strain>
    </source>
</reference>
<keyword evidence="5" id="KW-1185">Reference proteome</keyword>
<dbReference type="InterPro" id="IPR002563">
    <property type="entry name" value="Flavin_Rdtase-like_dom"/>
</dbReference>
<dbReference type="GO" id="GO:0010181">
    <property type="term" value="F:FMN binding"/>
    <property type="evidence" value="ECO:0007669"/>
    <property type="project" value="InterPro"/>
</dbReference>
<dbReference type="PANTHER" id="PTHR43567">
    <property type="entry name" value="FLAVOREDOXIN-RELATED-RELATED"/>
    <property type="match status" value="1"/>
</dbReference>
<gene>
    <name evidence="3" type="ORF">CLCHR_43990</name>
    <name evidence="4" type="ORF">D2A34_14860</name>
</gene>
<dbReference type="EMBL" id="QXDJ01000003">
    <property type="protein sequence ID" value="RII34419.1"/>
    <property type="molecule type" value="Genomic_DNA"/>
</dbReference>
<organism evidence="3 5">
    <name type="scientific">Clostridium chromiireducens</name>
    <dbReference type="NCBI Taxonomy" id="225345"/>
    <lineage>
        <taxon>Bacteria</taxon>
        <taxon>Bacillati</taxon>
        <taxon>Bacillota</taxon>
        <taxon>Clostridia</taxon>
        <taxon>Eubacteriales</taxon>
        <taxon>Clostridiaceae</taxon>
        <taxon>Clostridium</taxon>
    </lineage>
</organism>
<dbReference type="OrthoDB" id="9791490at2"/>
<dbReference type="Pfam" id="PF01613">
    <property type="entry name" value="Flavin_Reduct"/>
    <property type="match status" value="1"/>
</dbReference>
<evidence type="ECO:0000313" key="3">
    <source>
        <dbReference type="EMBL" id="OPJ57462.1"/>
    </source>
</evidence>
<feature type="domain" description="Flavin reductase like" evidence="2">
    <location>
        <begin position="24"/>
        <end position="166"/>
    </location>
</feature>
<dbReference type="STRING" id="225345.CLCHR_43990"/>
<dbReference type="Proteomes" id="UP000191056">
    <property type="component" value="Unassembled WGS sequence"/>
</dbReference>
<proteinExistence type="inferred from homology"/>
<comment type="similarity">
    <text evidence="1">Belongs to the flavoredoxin family.</text>
</comment>
<dbReference type="Proteomes" id="UP000265930">
    <property type="component" value="Unassembled WGS sequence"/>
</dbReference>
<dbReference type="InterPro" id="IPR012349">
    <property type="entry name" value="Split_barrel_FMN-bd"/>
</dbReference>
<evidence type="ECO:0000259" key="2">
    <source>
        <dbReference type="Pfam" id="PF01613"/>
    </source>
</evidence>
<evidence type="ECO:0000313" key="4">
    <source>
        <dbReference type="EMBL" id="RII34419.1"/>
    </source>
</evidence>
<dbReference type="Gene3D" id="2.30.110.10">
    <property type="entry name" value="Electron Transport, Fmn-binding Protein, Chain A"/>
    <property type="match status" value="1"/>
</dbReference>
<dbReference type="InterPro" id="IPR052174">
    <property type="entry name" value="Flavoredoxin"/>
</dbReference>
<dbReference type="EMBL" id="MZGT01000096">
    <property type="protein sequence ID" value="OPJ57462.1"/>
    <property type="molecule type" value="Genomic_DNA"/>
</dbReference>
<dbReference type="AlphaFoldDB" id="A0A1V4IBT4"/>
<evidence type="ECO:0000313" key="5">
    <source>
        <dbReference type="Proteomes" id="UP000191056"/>
    </source>
</evidence>
<dbReference type="PANTHER" id="PTHR43567:SF5">
    <property type="entry name" value="HYPOTHETICAL CYTOSOLIC PROTEIN"/>
    <property type="match status" value="1"/>
</dbReference>
<protein>
    <submittedName>
        <fullName evidence="4">Flavin reductase family protein</fullName>
    </submittedName>
</protein>
<evidence type="ECO:0000313" key="6">
    <source>
        <dbReference type="Proteomes" id="UP000265930"/>
    </source>
</evidence>
<accession>A0A1V4IBT4</accession>
<dbReference type="GO" id="GO:0016646">
    <property type="term" value="F:oxidoreductase activity, acting on the CH-NH group of donors, NAD or NADP as acceptor"/>
    <property type="evidence" value="ECO:0007669"/>
    <property type="project" value="UniProtKB-ARBA"/>
</dbReference>
<sequence length="168" mass="19233">MEFKEIEIKELNINPFSLIGDEWLLITAGTEGKFNTMTASWGGLGVFWGKNAATIYVRPGRYTKEFIDSNDTFTLSFFKEEYKKALHVCGSLSGRNTNKVEAANLSPIFDGNNTYFDEAKMVIVCKKMYHAEIIPENFDNKSFDEKIYPAKDYHTIYIGEILKVLIKE</sequence>
<reference evidence="3 5" key="1">
    <citation type="submission" date="2017-03" db="EMBL/GenBank/DDBJ databases">
        <title>Genome sequence of Clostridium chromiireducens DSM 23318.</title>
        <authorList>
            <person name="Poehlein A."/>
            <person name="Daniel R."/>
        </authorList>
    </citation>
    <scope>NUCLEOTIDE SEQUENCE [LARGE SCALE GENOMIC DNA]</scope>
    <source>
        <strain evidence="3 5">DSM 23318</strain>
    </source>
</reference>
<evidence type="ECO:0000256" key="1">
    <source>
        <dbReference type="ARBA" id="ARBA00038054"/>
    </source>
</evidence>
<name>A0A1V4IBT4_9CLOT</name>